<name>A0A7I7L8J1_9MYCO</name>
<evidence type="ECO:0000313" key="2">
    <source>
        <dbReference type="EMBL" id="BBX56396.1"/>
    </source>
</evidence>
<dbReference type="EMBL" id="AP022572">
    <property type="protein sequence ID" value="BBX56396.1"/>
    <property type="molecule type" value="Genomic_DNA"/>
</dbReference>
<evidence type="ECO:0000313" key="3">
    <source>
        <dbReference type="Proteomes" id="UP000467164"/>
    </source>
</evidence>
<evidence type="ECO:0000256" key="1">
    <source>
        <dbReference type="SAM" id="MobiDB-lite"/>
    </source>
</evidence>
<feature type="compositionally biased region" description="Basic and acidic residues" evidence="1">
    <location>
        <begin position="156"/>
        <end position="171"/>
    </location>
</feature>
<accession>A0A7I7L8J1</accession>
<dbReference type="AlphaFoldDB" id="A0A7I7L8J1"/>
<sequence length="178" mass="19092">MTDRLTDDLTDDQPSSDRLARWSSLASAIAGRLRVSAAASGALAWTNGRAIFVDTELPERNQLESLVVQAAMLAAGSLEPGVLRVLGRRPALAKRYLAIDANRALAANEGWLPPSMRNLIDGDIAARSESPSDALAVARGHDPIADPPYPKPKSMTRRDFTNVTVNRDRIRLASGPPG</sequence>
<proteinExistence type="predicted"/>
<dbReference type="KEGG" id="msho:MSHO_17410"/>
<organism evidence="2 3">
    <name type="scientific">Mycobacterium shottsii</name>
    <dbReference type="NCBI Taxonomy" id="133549"/>
    <lineage>
        <taxon>Bacteria</taxon>
        <taxon>Bacillati</taxon>
        <taxon>Actinomycetota</taxon>
        <taxon>Actinomycetes</taxon>
        <taxon>Mycobacteriales</taxon>
        <taxon>Mycobacteriaceae</taxon>
        <taxon>Mycobacterium</taxon>
        <taxon>Mycobacterium ulcerans group</taxon>
    </lineage>
</organism>
<gene>
    <name evidence="2" type="ORF">MSHO_17410</name>
</gene>
<feature type="region of interest" description="Disordered" evidence="1">
    <location>
        <begin position="137"/>
        <end position="178"/>
    </location>
</feature>
<reference evidence="2 3" key="1">
    <citation type="journal article" date="2019" name="Emerg. Microbes Infect.">
        <title>Comprehensive subspecies identification of 175 nontuberculous mycobacteria species based on 7547 genomic profiles.</title>
        <authorList>
            <person name="Matsumoto Y."/>
            <person name="Kinjo T."/>
            <person name="Motooka D."/>
            <person name="Nabeya D."/>
            <person name="Jung N."/>
            <person name="Uechi K."/>
            <person name="Horii T."/>
            <person name="Iida T."/>
            <person name="Fujita J."/>
            <person name="Nakamura S."/>
        </authorList>
    </citation>
    <scope>NUCLEOTIDE SEQUENCE [LARGE SCALE GENOMIC DNA]</scope>
    <source>
        <strain evidence="2 3">JCM 12657</strain>
    </source>
</reference>
<dbReference type="Proteomes" id="UP000467164">
    <property type="component" value="Chromosome"/>
</dbReference>
<keyword evidence="3" id="KW-1185">Reference proteome</keyword>
<protein>
    <submittedName>
        <fullName evidence="2">Uncharacterized protein</fullName>
    </submittedName>
</protein>